<dbReference type="GO" id="GO:0046872">
    <property type="term" value="F:metal ion binding"/>
    <property type="evidence" value="ECO:0007669"/>
    <property type="project" value="UniProtKB-KW"/>
</dbReference>
<protein>
    <submittedName>
        <fullName evidence="3">Exonuclease</fullName>
    </submittedName>
</protein>
<dbReference type="PROSITE" id="PS51784">
    <property type="entry name" value="EXOI_SH3"/>
    <property type="match status" value="1"/>
</dbReference>
<feature type="domain" description="ExoI SH3-like" evidence="1">
    <location>
        <begin position="199"/>
        <end position="338"/>
    </location>
</feature>
<sequence length="469" mass="53654">MTASSNLIFYDTETTGLLKDFSQILQCGSIQTDRNLDILNEQNLGCAPLPWIIPHPMAMVTNKKTNLFHSNVSHYELMRDLNRQWRQWTIDEPATFITFNGIAYDEELVRRQFYWNLFESYLTNTNGNGRLDILLMMNNVAAFSPDVLNIPLFNGGPGISLKQADIAEANGIEIGDAHDAIADCKLMIGLLKQINAKKPELIDFFLSISTKPGVQAAVQQPGFIGLGEVFRREIFKYPVVPCGNKAPNDLMFFDLSFEPEEIFEMDTQEIYSLVQKPSKSGPFKKYGINKTIPICPSSMIDNKDIFDMDFAILEKRAEQVRGNTDFQTLVSQAMADKIDNWNNEYEHIEQMIYSGGFPSPQDKNLMADFHRIDSAEERIKITRNISDERHRLFAERIICQTYPHEAPEDMLNRYNSLITQRLTEEGPWGSLDEVMLELDKLLEKDNSDETQGILEETKEFLTQRAESLN</sequence>
<evidence type="ECO:0000313" key="3">
    <source>
        <dbReference type="EMBL" id="KRO40731.1"/>
    </source>
</evidence>
<dbReference type="InterPro" id="IPR012337">
    <property type="entry name" value="RNaseH-like_sf"/>
</dbReference>
<dbReference type="Pfam" id="PF26016">
    <property type="entry name" value="ExoI_C"/>
    <property type="match status" value="1"/>
</dbReference>
<dbReference type="InterPro" id="IPR034747">
    <property type="entry name" value="EXOI_SH3"/>
</dbReference>
<dbReference type="Proteomes" id="UP000050874">
    <property type="component" value="Unassembled WGS sequence"/>
</dbReference>
<dbReference type="Gene3D" id="1.20.1280.70">
    <property type="entry name" value="Exonuclease ExoI, domain 3"/>
    <property type="match status" value="1"/>
</dbReference>
<reference evidence="4" key="1">
    <citation type="submission" date="2015-10" db="EMBL/GenBank/DDBJ databases">
        <title>Metagenome-Assembled Genomes uncover a global brackish microbiome.</title>
        <authorList>
            <person name="Hugerth L.W."/>
            <person name="Larsson J."/>
            <person name="Alneberg J."/>
            <person name="Lindh M.V."/>
            <person name="Legrand C."/>
            <person name="Pinhassi J."/>
            <person name="Andersson A."/>
        </authorList>
    </citation>
    <scope>NUCLEOTIDE SEQUENCE [LARGE SCALE GENOMIC DNA]</scope>
</reference>
<feature type="domain" description="ExoI C-terminal" evidence="2">
    <location>
        <begin position="344"/>
        <end position="465"/>
    </location>
</feature>
<name>A0A0R2PUS4_9GAMM</name>
<gene>
    <name evidence="3" type="ORF">ABR63_07935</name>
</gene>
<dbReference type="PROSITE" id="PS51785">
    <property type="entry name" value="EXOI_C"/>
    <property type="match status" value="1"/>
</dbReference>
<dbReference type="InterPro" id="IPR058561">
    <property type="entry name" value="Exonuc_1_C"/>
</dbReference>
<keyword evidence="3" id="KW-0378">Hydrolase</keyword>
<dbReference type="GO" id="GO:0008310">
    <property type="term" value="F:single-stranded DNA 3'-5' DNA exonuclease activity"/>
    <property type="evidence" value="ECO:0007669"/>
    <property type="project" value="InterPro"/>
</dbReference>
<dbReference type="SUPFAM" id="SSF53098">
    <property type="entry name" value="Ribonuclease H-like"/>
    <property type="match status" value="1"/>
</dbReference>
<evidence type="ECO:0000259" key="2">
    <source>
        <dbReference type="PROSITE" id="PS51785"/>
    </source>
</evidence>
<dbReference type="Gene3D" id="3.30.420.10">
    <property type="entry name" value="Ribonuclease H-like superfamily/Ribonuclease H"/>
    <property type="match status" value="1"/>
</dbReference>
<dbReference type="InterPro" id="IPR036397">
    <property type="entry name" value="RNaseH_sf"/>
</dbReference>
<accession>A0A0R2PUS4</accession>
<dbReference type="GO" id="GO:0006281">
    <property type="term" value="P:DNA repair"/>
    <property type="evidence" value="ECO:0007669"/>
    <property type="project" value="InterPro"/>
</dbReference>
<comment type="caution">
    <text evidence="3">The sequence shown here is derived from an EMBL/GenBank/DDBJ whole genome shotgun (WGS) entry which is preliminary data.</text>
</comment>
<dbReference type="GO" id="GO:0003676">
    <property type="term" value="F:nucleic acid binding"/>
    <property type="evidence" value="ECO:0007669"/>
    <property type="project" value="InterPro"/>
</dbReference>
<organism evidence="3 4">
    <name type="scientific">SAR86 cluster bacterium BACL1 MAG-120920-bin57</name>
    <dbReference type="NCBI Taxonomy" id="1655571"/>
    <lineage>
        <taxon>Bacteria</taxon>
        <taxon>Pseudomonadati</taxon>
        <taxon>Pseudomonadota</taxon>
        <taxon>Gammaproteobacteria</taxon>
        <taxon>SAR86 cluster</taxon>
    </lineage>
</organism>
<keyword evidence="3" id="KW-0269">Exonuclease</keyword>
<dbReference type="AlphaFoldDB" id="A0A0R2PUS4"/>
<evidence type="ECO:0000313" key="4">
    <source>
        <dbReference type="Proteomes" id="UP000050874"/>
    </source>
</evidence>
<dbReference type="EMBL" id="LIAV01000069">
    <property type="protein sequence ID" value="KRO40731.1"/>
    <property type="molecule type" value="Genomic_DNA"/>
</dbReference>
<proteinExistence type="predicted"/>
<keyword evidence="3" id="KW-0540">Nuclease</keyword>
<evidence type="ECO:0000259" key="1">
    <source>
        <dbReference type="PROSITE" id="PS51784"/>
    </source>
</evidence>